<dbReference type="GO" id="GO:0008270">
    <property type="term" value="F:zinc ion binding"/>
    <property type="evidence" value="ECO:0007669"/>
    <property type="project" value="UniProtKB-KW"/>
</dbReference>
<dbReference type="EMBL" id="LFYR01000809">
    <property type="protein sequence ID" value="KMZ68876.1"/>
    <property type="molecule type" value="Genomic_DNA"/>
</dbReference>
<dbReference type="Proteomes" id="UP000036987">
    <property type="component" value="Unassembled WGS sequence"/>
</dbReference>
<organism evidence="3 4">
    <name type="scientific">Zostera marina</name>
    <name type="common">Eelgrass</name>
    <dbReference type="NCBI Taxonomy" id="29655"/>
    <lineage>
        <taxon>Eukaryota</taxon>
        <taxon>Viridiplantae</taxon>
        <taxon>Streptophyta</taxon>
        <taxon>Embryophyta</taxon>
        <taxon>Tracheophyta</taxon>
        <taxon>Spermatophyta</taxon>
        <taxon>Magnoliopsida</taxon>
        <taxon>Liliopsida</taxon>
        <taxon>Zosteraceae</taxon>
        <taxon>Zostera</taxon>
    </lineage>
</organism>
<dbReference type="OrthoDB" id="6077919at2759"/>
<evidence type="ECO:0000259" key="2">
    <source>
        <dbReference type="PROSITE" id="PS50157"/>
    </source>
</evidence>
<sequence length="124" mass="13489">MNYEIVVAFDNTKGKGKEIILVSSLSSSKPASPPLPLTLALVGASGDGSVFECSSCKRVFDSHQALGGHIASHKNIHGCYTSEKNDQPQEDSDLLRRSSVVERILQTALGGHMQWHGIWRETNI</sequence>
<accession>A0A0K9PIU4</accession>
<name>A0A0K9PIU4_ZOSMR</name>
<evidence type="ECO:0000313" key="3">
    <source>
        <dbReference type="EMBL" id="KMZ68876.1"/>
    </source>
</evidence>
<dbReference type="PANTHER" id="PTHR47068">
    <property type="entry name" value="OS02G0659100 PROTEIN"/>
    <property type="match status" value="1"/>
</dbReference>
<dbReference type="Pfam" id="PF13912">
    <property type="entry name" value="zf-C2H2_6"/>
    <property type="match status" value="1"/>
</dbReference>
<gene>
    <name evidence="3" type="ORF">ZOSMA_228G00080</name>
</gene>
<dbReference type="STRING" id="29655.A0A0K9PIU4"/>
<evidence type="ECO:0000313" key="4">
    <source>
        <dbReference type="Proteomes" id="UP000036987"/>
    </source>
</evidence>
<protein>
    <recommendedName>
        <fullName evidence="2">C2H2-type domain-containing protein</fullName>
    </recommendedName>
</protein>
<feature type="domain" description="C2H2-type" evidence="2">
    <location>
        <begin position="51"/>
        <end position="73"/>
    </location>
</feature>
<reference evidence="4" key="1">
    <citation type="journal article" date="2016" name="Nature">
        <title>The genome of the seagrass Zostera marina reveals angiosperm adaptation to the sea.</title>
        <authorList>
            <person name="Olsen J.L."/>
            <person name="Rouze P."/>
            <person name="Verhelst B."/>
            <person name="Lin Y.-C."/>
            <person name="Bayer T."/>
            <person name="Collen J."/>
            <person name="Dattolo E."/>
            <person name="De Paoli E."/>
            <person name="Dittami S."/>
            <person name="Maumus F."/>
            <person name="Michel G."/>
            <person name="Kersting A."/>
            <person name="Lauritano C."/>
            <person name="Lohaus R."/>
            <person name="Toepel M."/>
            <person name="Tonon T."/>
            <person name="Vanneste K."/>
            <person name="Amirebrahimi M."/>
            <person name="Brakel J."/>
            <person name="Bostroem C."/>
            <person name="Chovatia M."/>
            <person name="Grimwood J."/>
            <person name="Jenkins J.W."/>
            <person name="Jueterbock A."/>
            <person name="Mraz A."/>
            <person name="Stam W.T."/>
            <person name="Tice H."/>
            <person name="Bornberg-Bauer E."/>
            <person name="Green P.J."/>
            <person name="Pearson G.A."/>
            <person name="Procaccini G."/>
            <person name="Duarte C.M."/>
            <person name="Schmutz J."/>
            <person name="Reusch T.B.H."/>
            <person name="Van de Peer Y."/>
        </authorList>
    </citation>
    <scope>NUCLEOTIDE SEQUENCE [LARGE SCALE GENOMIC DNA]</scope>
    <source>
        <strain evidence="4">cv. Finnish</strain>
    </source>
</reference>
<keyword evidence="4" id="KW-1185">Reference proteome</keyword>
<keyword evidence="1" id="KW-0479">Metal-binding</keyword>
<keyword evidence="1" id="KW-0862">Zinc</keyword>
<comment type="caution">
    <text evidence="3">The sequence shown here is derived from an EMBL/GenBank/DDBJ whole genome shotgun (WGS) entry which is preliminary data.</text>
</comment>
<dbReference type="InterPro" id="IPR013087">
    <property type="entry name" value="Znf_C2H2_type"/>
</dbReference>
<dbReference type="PANTHER" id="PTHR47068:SF1">
    <property type="entry name" value="OS02G0659100 PROTEIN"/>
    <property type="match status" value="1"/>
</dbReference>
<dbReference type="PROSITE" id="PS50157">
    <property type="entry name" value="ZINC_FINGER_C2H2_2"/>
    <property type="match status" value="1"/>
</dbReference>
<dbReference type="AlphaFoldDB" id="A0A0K9PIU4"/>
<evidence type="ECO:0000256" key="1">
    <source>
        <dbReference type="PROSITE-ProRule" id="PRU00042"/>
    </source>
</evidence>
<dbReference type="PROSITE" id="PS00028">
    <property type="entry name" value="ZINC_FINGER_C2H2_1"/>
    <property type="match status" value="1"/>
</dbReference>
<proteinExistence type="predicted"/>
<keyword evidence="1" id="KW-0863">Zinc-finger</keyword>